<keyword evidence="2" id="KW-1185">Reference proteome</keyword>
<protein>
    <recommendedName>
        <fullName evidence="3">Inclusion body protein</fullName>
    </recommendedName>
</protein>
<proteinExistence type="predicted"/>
<reference evidence="1" key="1">
    <citation type="submission" date="2022-11" db="EMBL/GenBank/DDBJ databases">
        <title>Minimal conservation of predation-associated metabolite biosynthetic gene clusters underscores biosynthetic potential of Myxococcota including descriptions for ten novel species: Archangium lansinium sp. nov., Myxococcus landrumus sp. nov., Nannocystis bai.</title>
        <authorList>
            <person name="Ahearne A."/>
            <person name="Stevens C."/>
            <person name="Dowd S."/>
        </authorList>
    </citation>
    <scope>NUCLEOTIDE SEQUENCE</scope>
    <source>
        <strain evidence="1">Fl3</strain>
    </source>
</reference>
<sequence>MISSTTPRSGNLPLLLLGSERVLNADPSLEYPYAYTTCTAQGIPIIDTVSLQTVDTQKSLALWLPTPLLSIADQPERSLTIDWVYTSWALNSGTIQDPTFQVILRSRPSRPTGSSMRFTSRTEQVFQLSSEVAAPNLAGFIEHHVTVIEGIKGANELVAQGEDLQCYLRVKLPARASGNVFGLRWQIHGLAVDQW</sequence>
<evidence type="ECO:0000313" key="1">
    <source>
        <dbReference type="EMBL" id="WAS91048.1"/>
    </source>
</evidence>
<evidence type="ECO:0008006" key="3">
    <source>
        <dbReference type="Google" id="ProtNLM"/>
    </source>
</evidence>
<gene>
    <name evidence="1" type="ORF">O0S08_33080</name>
</gene>
<name>A0ABY7GVQ1_9BACT</name>
<dbReference type="EMBL" id="CP114040">
    <property type="protein sequence ID" value="WAS91048.1"/>
    <property type="molecule type" value="Genomic_DNA"/>
</dbReference>
<dbReference type="Proteomes" id="UP001164459">
    <property type="component" value="Chromosome"/>
</dbReference>
<organism evidence="1 2">
    <name type="scientific">Nannocystis punicea</name>
    <dbReference type="NCBI Taxonomy" id="2995304"/>
    <lineage>
        <taxon>Bacteria</taxon>
        <taxon>Pseudomonadati</taxon>
        <taxon>Myxococcota</taxon>
        <taxon>Polyangia</taxon>
        <taxon>Nannocystales</taxon>
        <taxon>Nannocystaceae</taxon>
        <taxon>Nannocystis</taxon>
    </lineage>
</organism>
<accession>A0ABY7GVQ1</accession>
<dbReference type="RefSeq" id="WP_269033412.1">
    <property type="nucleotide sequence ID" value="NZ_CP114040.1"/>
</dbReference>
<evidence type="ECO:0000313" key="2">
    <source>
        <dbReference type="Proteomes" id="UP001164459"/>
    </source>
</evidence>